<keyword evidence="2" id="KW-1185">Reference proteome</keyword>
<name>A0ACB9HUX6_9ASTR</name>
<reference evidence="1 2" key="2">
    <citation type="journal article" date="2022" name="Mol. Ecol. Resour.">
        <title>The genomes of chicory, endive, great burdock and yacon provide insights into Asteraceae paleo-polyploidization history and plant inulin production.</title>
        <authorList>
            <person name="Fan W."/>
            <person name="Wang S."/>
            <person name="Wang H."/>
            <person name="Wang A."/>
            <person name="Jiang F."/>
            <person name="Liu H."/>
            <person name="Zhao H."/>
            <person name="Xu D."/>
            <person name="Zhang Y."/>
        </authorList>
    </citation>
    <scope>NUCLEOTIDE SEQUENCE [LARGE SCALE GENOMIC DNA]</scope>
    <source>
        <strain evidence="2">cv. Yunnan</strain>
        <tissue evidence="1">Leaves</tissue>
    </source>
</reference>
<reference evidence="2" key="1">
    <citation type="journal article" date="2022" name="Mol. Ecol. Resour.">
        <title>The genomes of chicory, endive, great burdock and yacon provide insights into Asteraceae palaeo-polyploidization history and plant inulin production.</title>
        <authorList>
            <person name="Fan W."/>
            <person name="Wang S."/>
            <person name="Wang H."/>
            <person name="Wang A."/>
            <person name="Jiang F."/>
            <person name="Liu H."/>
            <person name="Zhao H."/>
            <person name="Xu D."/>
            <person name="Zhang Y."/>
        </authorList>
    </citation>
    <scope>NUCLEOTIDE SEQUENCE [LARGE SCALE GENOMIC DNA]</scope>
    <source>
        <strain evidence="2">cv. Yunnan</strain>
    </source>
</reference>
<evidence type="ECO:0000313" key="1">
    <source>
        <dbReference type="EMBL" id="KAI3799281.1"/>
    </source>
</evidence>
<dbReference type="Proteomes" id="UP001056120">
    <property type="component" value="Linkage Group LG11"/>
</dbReference>
<organism evidence="1 2">
    <name type="scientific">Smallanthus sonchifolius</name>
    <dbReference type="NCBI Taxonomy" id="185202"/>
    <lineage>
        <taxon>Eukaryota</taxon>
        <taxon>Viridiplantae</taxon>
        <taxon>Streptophyta</taxon>
        <taxon>Embryophyta</taxon>
        <taxon>Tracheophyta</taxon>
        <taxon>Spermatophyta</taxon>
        <taxon>Magnoliopsida</taxon>
        <taxon>eudicotyledons</taxon>
        <taxon>Gunneridae</taxon>
        <taxon>Pentapetalae</taxon>
        <taxon>asterids</taxon>
        <taxon>campanulids</taxon>
        <taxon>Asterales</taxon>
        <taxon>Asteraceae</taxon>
        <taxon>Asteroideae</taxon>
        <taxon>Heliantheae alliance</taxon>
        <taxon>Millerieae</taxon>
        <taxon>Smallanthus</taxon>
    </lineage>
</organism>
<sequence length="123" mass="14042">MGSIASRSLSTPKCCATPTITPSKHGYANKCFPYHERDRTPRCCSCERVIVSSLSDLNEMMNMKAGRLLLFLIWFIVISKTVLRWEWAGEFLSSKCSEGFLWLSLQNVQLDKDRAMQLQGLYV</sequence>
<protein>
    <submittedName>
        <fullName evidence="1">Uncharacterized protein</fullName>
    </submittedName>
</protein>
<proteinExistence type="predicted"/>
<gene>
    <name evidence="1" type="ORF">L1987_34574</name>
</gene>
<comment type="caution">
    <text evidence="1">The sequence shown here is derived from an EMBL/GenBank/DDBJ whole genome shotgun (WGS) entry which is preliminary data.</text>
</comment>
<accession>A0ACB9HUX6</accession>
<evidence type="ECO:0000313" key="2">
    <source>
        <dbReference type="Proteomes" id="UP001056120"/>
    </source>
</evidence>
<dbReference type="EMBL" id="CM042028">
    <property type="protein sequence ID" value="KAI3799281.1"/>
    <property type="molecule type" value="Genomic_DNA"/>
</dbReference>